<evidence type="ECO:0000256" key="1">
    <source>
        <dbReference type="SAM" id="MobiDB-lite"/>
    </source>
</evidence>
<dbReference type="SUPFAM" id="SSF47923">
    <property type="entry name" value="Ypt/Rab-GAP domain of gyp1p"/>
    <property type="match status" value="2"/>
</dbReference>
<keyword evidence="4" id="KW-1185">Reference proteome</keyword>
<dbReference type="Gene3D" id="1.10.8.270">
    <property type="entry name" value="putative rabgap domain of human tbc1 domain family member 14 like domains"/>
    <property type="match status" value="1"/>
</dbReference>
<dbReference type="EMBL" id="CP119893">
    <property type="protein sequence ID" value="WFD26057.1"/>
    <property type="molecule type" value="Genomic_DNA"/>
</dbReference>
<dbReference type="GO" id="GO:0031267">
    <property type="term" value="F:small GTPase binding"/>
    <property type="evidence" value="ECO:0007669"/>
    <property type="project" value="TreeGrafter"/>
</dbReference>
<accession>A0AAF0EPX9</accession>
<dbReference type="FunFam" id="1.10.8.270:FF:000026">
    <property type="entry name" value="TBC (Tre-2/Bub2/Cdc16) domain family"/>
    <property type="match status" value="1"/>
</dbReference>
<dbReference type="PANTHER" id="PTHR47219:SF20">
    <property type="entry name" value="TBC1 DOMAIN FAMILY MEMBER 2B"/>
    <property type="match status" value="1"/>
</dbReference>
<dbReference type="Proteomes" id="UP001213623">
    <property type="component" value="Chromosome 2"/>
</dbReference>
<dbReference type="Pfam" id="PF00566">
    <property type="entry name" value="RabGAP-TBC"/>
    <property type="match status" value="1"/>
</dbReference>
<proteinExistence type="predicted"/>
<sequence>MQAGATRAPVDAHPLLFVEQDSPCSEETAQPTQEAAPPTLPPPPDHVQSWFAHTDAAPWSSVARIPNDASSVRAWLEKHDSTTQAVFTCLANALCATTAAHKAPTMEATLHEALSDHLFPTSPMSHLSDEAPTPMESNESCLHQVLEWVVAHAHAQEDQRWENDADMSVHSVHDGHSAPPSPTLLTSQHGLVVELAPMVPSEARPPPSIPRPVRTCGDEAPVFVDQYGFVYGISVEEYRRQLQKESIMAPSKVPGPAEESDLTVAPLPAPWYELAPSEQETTPSIHATELPTLQHVHNMYQEQQKERQHEWDDFVADFARSSQAGNEPATLWHTIFSSFRSMDRHRAPVDRRWREFRRLCEKGVPMAYRPAIWSECTQASTCAEPGEFQALQTRPPTDPQIDLDVARTMPTNLFFGSQGPGVAKLRRILHTYTHYNPTCGYCQGMNNLAAILLLTYSNEEDAFWTFVGLVDHVLPPGYYASGMLVPKADQQVLAHMVRAGQPKLAAHMKALGVELAAVTCTWFLSLFTSCLPMETLFRVWDLLMVDGSIALFRVAYAILHIASSSLLATKSASAFYQRLRFCTAHWFGADELITTAASLRGKIRVDDVDAWRTRYLSKLKRDAAS</sequence>
<dbReference type="PANTHER" id="PTHR47219">
    <property type="entry name" value="RAB GTPASE-ACTIVATING PROTEIN 1-LIKE"/>
    <property type="match status" value="1"/>
</dbReference>
<evidence type="ECO:0000259" key="2">
    <source>
        <dbReference type="PROSITE" id="PS50086"/>
    </source>
</evidence>
<dbReference type="GO" id="GO:0005096">
    <property type="term" value="F:GTPase activator activity"/>
    <property type="evidence" value="ECO:0007669"/>
    <property type="project" value="TreeGrafter"/>
</dbReference>
<protein>
    <recommendedName>
        <fullName evidence="2">Rab-GAP TBC domain-containing protein</fullName>
    </recommendedName>
</protein>
<feature type="compositionally biased region" description="Low complexity" evidence="1">
    <location>
        <begin position="26"/>
        <end position="37"/>
    </location>
</feature>
<dbReference type="InterPro" id="IPR050302">
    <property type="entry name" value="Rab_GAP_TBC_domain"/>
</dbReference>
<gene>
    <name evidence="3" type="ORF">MNAN1_001032</name>
</gene>
<feature type="region of interest" description="Disordered" evidence="1">
    <location>
        <begin position="1"/>
        <end position="44"/>
    </location>
</feature>
<dbReference type="PROSITE" id="PS50086">
    <property type="entry name" value="TBC_RABGAP"/>
    <property type="match status" value="1"/>
</dbReference>
<reference evidence="3" key="1">
    <citation type="submission" date="2023-03" db="EMBL/GenBank/DDBJ databases">
        <title>Mating type loci evolution in Malassezia.</title>
        <authorList>
            <person name="Coelho M.A."/>
        </authorList>
    </citation>
    <scope>NUCLEOTIDE SEQUENCE</scope>
    <source>
        <strain evidence="3">CBS 9557</strain>
    </source>
</reference>
<feature type="domain" description="Rab-GAP TBC" evidence="2">
    <location>
        <begin position="363"/>
        <end position="547"/>
    </location>
</feature>
<dbReference type="InterPro" id="IPR035969">
    <property type="entry name" value="Rab-GAP_TBC_sf"/>
</dbReference>
<dbReference type="AlphaFoldDB" id="A0AAF0EPX9"/>
<evidence type="ECO:0000313" key="4">
    <source>
        <dbReference type="Proteomes" id="UP001213623"/>
    </source>
</evidence>
<dbReference type="InterPro" id="IPR000195">
    <property type="entry name" value="Rab-GAP-TBC_dom"/>
</dbReference>
<name>A0AAF0EPX9_9BASI</name>
<dbReference type="Gene3D" id="1.10.472.80">
    <property type="entry name" value="Ypt/Rab-GAP domain of gyp1p, domain 3"/>
    <property type="match status" value="1"/>
</dbReference>
<organism evidence="3 4">
    <name type="scientific">Malassezia nana</name>
    <dbReference type="NCBI Taxonomy" id="180528"/>
    <lineage>
        <taxon>Eukaryota</taxon>
        <taxon>Fungi</taxon>
        <taxon>Dikarya</taxon>
        <taxon>Basidiomycota</taxon>
        <taxon>Ustilaginomycotina</taxon>
        <taxon>Malasseziomycetes</taxon>
        <taxon>Malasseziales</taxon>
        <taxon>Malasseziaceae</taxon>
        <taxon>Malassezia</taxon>
    </lineage>
</organism>
<evidence type="ECO:0000313" key="3">
    <source>
        <dbReference type="EMBL" id="WFD26057.1"/>
    </source>
</evidence>
<dbReference type="SMART" id="SM00164">
    <property type="entry name" value="TBC"/>
    <property type="match status" value="1"/>
</dbReference>